<dbReference type="GO" id="GO:0016773">
    <property type="term" value="F:phosphotransferase activity, alcohol group as acceptor"/>
    <property type="evidence" value="ECO:0007669"/>
    <property type="project" value="InterPro"/>
</dbReference>
<reference evidence="1" key="1">
    <citation type="journal article" date="2020" name="mSystems">
        <title>Genome- and Community-Level Interaction Insights into Carbon Utilization and Element Cycling Functions of Hydrothermarchaeota in Hydrothermal Sediment.</title>
        <authorList>
            <person name="Zhou Z."/>
            <person name="Liu Y."/>
            <person name="Xu W."/>
            <person name="Pan J."/>
            <person name="Luo Z.H."/>
            <person name="Li M."/>
        </authorList>
    </citation>
    <scope>NUCLEOTIDE SEQUENCE [LARGE SCALE GENOMIC DNA]</scope>
    <source>
        <strain evidence="1">SpSt-86</strain>
    </source>
</reference>
<comment type="caution">
    <text evidence="1">The sequence shown here is derived from an EMBL/GenBank/DDBJ whole genome shotgun (WGS) entry which is preliminary data.</text>
</comment>
<dbReference type="GO" id="GO:0009254">
    <property type="term" value="P:peptidoglycan turnover"/>
    <property type="evidence" value="ECO:0007669"/>
    <property type="project" value="InterPro"/>
</dbReference>
<dbReference type="AlphaFoldDB" id="A0A832MNP9"/>
<organism evidence="1">
    <name type="scientific">Pseudothermotoga hypogea</name>
    <dbReference type="NCBI Taxonomy" id="57487"/>
    <lineage>
        <taxon>Bacteria</taxon>
        <taxon>Thermotogati</taxon>
        <taxon>Thermotogota</taxon>
        <taxon>Thermotogae</taxon>
        <taxon>Thermotogales</taxon>
        <taxon>Thermotogaceae</taxon>
        <taxon>Pseudothermotoga</taxon>
    </lineage>
</organism>
<gene>
    <name evidence="1" type="ORF">ENW55_10800</name>
</gene>
<dbReference type="GO" id="GO:0005524">
    <property type="term" value="F:ATP binding"/>
    <property type="evidence" value="ECO:0007669"/>
    <property type="project" value="InterPro"/>
</dbReference>
<accession>A0A832MNP9</accession>
<dbReference type="SUPFAM" id="SSF53067">
    <property type="entry name" value="Actin-like ATPase domain"/>
    <property type="match status" value="1"/>
</dbReference>
<dbReference type="GO" id="GO:0016301">
    <property type="term" value="F:kinase activity"/>
    <property type="evidence" value="ECO:0007669"/>
    <property type="project" value="UniProtKB-KW"/>
</dbReference>
<dbReference type="GO" id="GO:0006040">
    <property type="term" value="P:amino sugar metabolic process"/>
    <property type="evidence" value="ECO:0007669"/>
    <property type="project" value="InterPro"/>
</dbReference>
<name>A0A832MNP9_9THEM</name>
<keyword evidence="1" id="KW-0418">Kinase</keyword>
<dbReference type="Pfam" id="PF03702">
    <property type="entry name" value="AnmK"/>
    <property type="match status" value="1"/>
</dbReference>
<evidence type="ECO:0000313" key="1">
    <source>
        <dbReference type="EMBL" id="HGZ80456.1"/>
    </source>
</evidence>
<dbReference type="InterPro" id="IPR005338">
    <property type="entry name" value="Anhydro_N_Ac-Mur_kinase"/>
</dbReference>
<proteinExistence type="predicted"/>
<dbReference type="InterPro" id="IPR043129">
    <property type="entry name" value="ATPase_NBD"/>
</dbReference>
<sequence length="377" mass="41977">MDQLVKLGDWKKLVGLFEKKHHVVLGLMSGTSADGLDIAQVKFSWGKQLSFELMNAVSVSYEPAFREKIIKAYDKNSSNVEYVTLLNYEIARKHAEMVKSFNFQCDFVAYHGQTVWHAPAQGATLQLGEADVLAVELQKPIVHGFRTKDVALSGEGAPISAYFDWAFLIGSDTSTAVLNIGGIANITAIDDRGELIAFDTGPGNCLIDIVVRNFLNRDFDEGGALSREGRVNDKLIERMLEQERKYINRRPPKTTGREVYNMSFLEEIGATKLLHPKDLLRTVVAFTASMVKENLAVHLPHVKRLFVTGGGAYNQTLIEDLRRLGFEVRIPEKKLIDFREAMAIAFLGELFVKGLAPSKTVTGARRSCVMGKLALPW</sequence>
<keyword evidence="1" id="KW-0808">Transferase</keyword>
<dbReference type="PANTHER" id="PTHR30605:SF0">
    <property type="entry name" value="ANHYDRO-N-ACETYLMURAMIC ACID KINASE"/>
    <property type="match status" value="1"/>
</dbReference>
<protein>
    <submittedName>
        <fullName evidence="1">Anhydro-N-acetylmuramic acid kinase</fullName>
    </submittedName>
</protein>
<dbReference type="EMBL" id="DTKQ01000059">
    <property type="protein sequence ID" value="HGZ80456.1"/>
    <property type="molecule type" value="Genomic_DNA"/>
</dbReference>
<dbReference type="PANTHER" id="PTHR30605">
    <property type="entry name" value="ANHYDRO-N-ACETYLMURAMIC ACID KINASE"/>
    <property type="match status" value="1"/>
</dbReference>
<dbReference type="Gene3D" id="3.30.420.40">
    <property type="match status" value="2"/>
</dbReference>